<evidence type="ECO:0000313" key="8">
    <source>
        <dbReference type="EMBL" id="MEY6433073.1"/>
    </source>
</evidence>
<sequence length="148" mass="16583">MKQVLVGVAALTLMTSALAFEMASPDEAKAMSERAQAVVNEMGSEKAFEMFADPDGEFIDRDLYVFCMDMEGVMLSHPLRPELVGQNLIDFNRYGDLLFQNMIAKAKESGSGWVDYNWTYPGTDEIREKTSYIATNDEEFFCGVGAYK</sequence>
<proteinExistence type="predicted"/>
<organism evidence="8 9">
    <name type="scientific">Thioalkalicoccus limnaeus</name>
    <dbReference type="NCBI Taxonomy" id="120681"/>
    <lineage>
        <taxon>Bacteria</taxon>
        <taxon>Pseudomonadati</taxon>
        <taxon>Pseudomonadota</taxon>
        <taxon>Gammaproteobacteria</taxon>
        <taxon>Chromatiales</taxon>
        <taxon>Chromatiaceae</taxon>
        <taxon>Thioalkalicoccus</taxon>
    </lineage>
</organism>
<evidence type="ECO:0000256" key="1">
    <source>
        <dbReference type="ARBA" id="ARBA00004651"/>
    </source>
</evidence>
<feature type="chain" id="PRO_5045139705" evidence="6">
    <location>
        <begin position="20"/>
        <end position="148"/>
    </location>
</feature>
<evidence type="ECO:0000256" key="4">
    <source>
        <dbReference type="ARBA" id="ARBA00022989"/>
    </source>
</evidence>
<evidence type="ECO:0000259" key="7">
    <source>
        <dbReference type="SMART" id="SM01049"/>
    </source>
</evidence>
<keyword evidence="4" id="KW-1133">Transmembrane helix</keyword>
<feature type="signal peptide" evidence="6">
    <location>
        <begin position="1"/>
        <end position="19"/>
    </location>
</feature>
<dbReference type="Proteomes" id="UP001564408">
    <property type="component" value="Unassembled WGS sequence"/>
</dbReference>
<dbReference type="SMART" id="SM01049">
    <property type="entry name" value="Cache_2"/>
    <property type="match status" value="1"/>
</dbReference>
<protein>
    <submittedName>
        <fullName evidence="8">Cache domain-containing protein</fullName>
    </submittedName>
</protein>
<keyword evidence="9" id="KW-1185">Reference proteome</keyword>
<comment type="subcellular location">
    <subcellularLocation>
        <location evidence="1">Cell membrane</location>
        <topology evidence="1">Multi-pass membrane protein</topology>
    </subcellularLocation>
</comment>
<name>A0ABV4BHW3_9GAMM</name>
<dbReference type="RefSeq" id="WP_369667459.1">
    <property type="nucleotide sequence ID" value="NZ_JBDKXB010000015.1"/>
</dbReference>
<evidence type="ECO:0000256" key="3">
    <source>
        <dbReference type="ARBA" id="ARBA00022692"/>
    </source>
</evidence>
<dbReference type="Gene3D" id="3.30.450.20">
    <property type="entry name" value="PAS domain"/>
    <property type="match status" value="1"/>
</dbReference>
<keyword evidence="6" id="KW-0732">Signal</keyword>
<dbReference type="InterPro" id="IPR033480">
    <property type="entry name" value="sCache_2"/>
</dbReference>
<evidence type="ECO:0000256" key="2">
    <source>
        <dbReference type="ARBA" id="ARBA00022475"/>
    </source>
</evidence>
<keyword evidence="5" id="KW-0472">Membrane</keyword>
<keyword evidence="3" id="KW-0812">Transmembrane</keyword>
<evidence type="ECO:0000256" key="6">
    <source>
        <dbReference type="SAM" id="SignalP"/>
    </source>
</evidence>
<comment type="caution">
    <text evidence="8">The sequence shown here is derived from an EMBL/GenBank/DDBJ whole genome shotgun (WGS) entry which is preliminary data.</text>
</comment>
<evidence type="ECO:0000313" key="9">
    <source>
        <dbReference type="Proteomes" id="UP001564408"/>
    </source>
</evidence>
<evidence type="ECO:0000256" key="5">
    <source>
        <dbReference type="ARBA" id="ARBA00023136"/>
    </source>
</evidence>
<dbReference type="Pfam" id="PF17200">
    <property type="entry name" value="sCache_2"/>
    <property type="match status" value="1"/>
</dbReference>
<keyword evidence="2" id="KW-1003">Cell membrane</keyword>
<feature type="domain" description="Single Cache" evidence="7">
    <location>
        <begin position="17"/>
        <end position="100"/>
    </location>
</feature>
<accession>A0ABV4BHW3</accession>
<dbReference type="EMBL" id="JBDKXB010000015">
    <property type="protein sequence ID" value="MEY6433073.1"/>
    <property type="molecule type" value="Genomic_DNA"/>
</dbReference>
<gene>
    <name evidence="8" type="ORF">ABC977_11725</name>
</gene>
<reference evidence="8 9" key="1">
    <citation type="submission" date="2024-05" db="EMBL/GenBank/DDBJ databases">
        <title>Genome Sequence and Characterization of the New Strain Purple Sulfur Bacterium of Genus Thioalkalicoccus.</title>
        <authorList>
            <person name="Bryantseva I.A."/>
            <person name="Kyndt J.A."/>
            <person name="Imhoff J.F."/>
        </authorList>
    </citation>
    <scope>NUCLEOTIDE SEQUENCE [LARGE SCALE GENOMIC DNA]</scope>
    <source>
        <strain evidence="8 9">Um2</strain>
    </source>
</reference>